<proteinExistence type="predicted"/>
<evidence type="ECO:0000313" key="1">
    <source>
        <dbReference type="EMBL" id="MCW3482657.1"/>
    </source>
</evidence>
<name>A0ABT3IFC9_9BACT</name>
<gene>
    <name evidence="1" type="ORF">OL497_02055</name>
</gene>
<keyword evidence="2" id="KW-1185">Reference proteome</keyword>
<organism evidence="1 2">
    <name type="scientific">Chitinophaga nivalis</name>
    <dbReference type="NCBI Taxonomy" id="2991709"/>
    <lineage>
        <taxon>Bacteria</taxon>
        <taxon>Pseudomonadati</taxon>
        <taxon>Bacteroidota</taxon>
        <taxon>Chitinophagia</taxon>
        <taxon>Chitinophagales</taxon>
        <taxon>Chitinophagaceae</taxon>
        <taxon>Chitinophaga</taxon>
    </lineage>
</organism>
<reference evidence="1 2" key="1">
    <citation type="submission" date="2022-10" db="EMBL/GenBank/DDBJ databases">
        <title>Chitinophaga nivalis PC15 sp. nov., isolated from Pyeongchang county, South Korea.</title>
        <authorList>
            <person name="Trinh H.N."/>
        </authorList>
    </citation>
    <scope>NUCLEOTIDE SEQUENCE [LARGE SCALE GENOMIC DNA]</scope>
    <source>
        <strain evidence="1 2">PC14</strain>
    </source>
</reference>
<comment type="caution">
    <text evidence="1">The sequence shown here is derived from an EMBL/GenBank/DDBJ whole genome shotgun (WGS) entry which is preliminary data.</text>
</comment>
<dbReference type="RefSeq" id="WP_264727247.1">
    <property type="nucleotide sequence ID" value="NZ_JAPDNR010000001.1"/>
</dbReference>
<evidence type="ECO:0008006" key="3">
    <source>
        <dbReference type="Google" id="ProtNLM"/>
    </source>
</evidence>
<dbReference type="Proteomes" id="UP001207742">
    <property type="component" value="Unassembled WGS sequence"/>
</dbReference>
<protein>
    <recommendedName>
        <fullName evidence="3">PD-(D/E)XK nuclease family protein</fullName>
    </recommendedName>
</protein>
<evidence type="ECO:0000313" key="2">
    <source>
        <dbReference type="Proteomes" id="UP001207742"/>
    </source>
</evidence>
<sequence length="662" mass="77260">MITKSEYLTIHIDTLLVRERQDRFITFLNGAGLPAILKPSMIKFAQIALASLDNRTVDQSLTTDYFDLDPAVGAELDRIISLDSVYVGIFEDKSASAILNEVWARLFKVALKMDYDRFYISEADKWMQAWLEEQWANAIAEISRPLDCKQVLTIIKNTELLYNFIRFFITLLPNKWLESDWLAWTRGEERPEKMMVHLQHEDYIFEQYCRPETSVTEPMEWALLKRMQVISQHLTFSEEFSLKGYVLRERNVAMWIQYWDNLRHPILQAAALNAIKTDEKIRDILSALISGKKDLKTPPSELALLLLDKFFHLLRYSWQMLTQYEQDSSGSASEIFKEKNELMQSRRLALQEWKVYKPVLGREIVTLIKEVASPIYIADWLFEQRPESNGHPAYAAHCNIELEFFRTLLKPLIASIPVTDQIELLEKKFSFYRVKFITGLLDGINDTDENKKRLLEILKQHLKADKYIWLGVFDERATENLNITANVIVLLSDPRKQYQSLLDEYCTNFEGWNVQTENFGSAAARESFLYAATIPYFERGIGETSVDEDILFFKEVLDKIIRQNRFSGNIKYYTPVIARMAYTAEILGVQEVYDAVVITKVDSLFEVLEMLQERTGSISEGNKDLLKERVDREMVFERLKLREANPAHTLKRMDEILETLRL</sequence>
<dbReference type="EMBL" id="JAPDNS010000001">
    <property type="protein sequence ID" value="MCW3482657.1"/>
    <property type="molecule type" value="Genomic_DNA"/>
</dbReference>
<accession>A0ABT3IFC9</accession>